<reference evidence="3" key="1">
    <citation type="submission" date="2011-05" db="EMBL/GenBank/DDBJ databases">
        <title>Complete sequence of Desulfotomaculum carboxydivorans CO-1-SRB.</title>
        <authorList>
            <consortium name="US DOE Joint Genome Institute"/>
            <person name="Lucas S."/>
            <person name="Han J."/>
            <person name="Lapidus A."/>
            <person name="Cheng J.-F."/>
            <person name="Goodwin L."/>
            <person name="Pitluck S."/>
            <person name="Peters L."/>
            <person name="Mikhailova N."/>
            <person name="Lu M."/>
            <person name="Han C."/>
            <person name="Tapia R."/>
            <person name="Land M."/>
            <person name="Hauser L."/>
            <person name="Kyrpides N."/>
            <person name="Ivanova N."/>
            <person name="Pagani I."/>
            <person name="Stams A."/>
            <person name="Plugge C."/>
            <person name="Muyzer G."/>
            <person name="Kuever J."/>
            <person name="Parshina S."/>
            <person name="Ivanova A."/>
            <person name="Nazina T."/>
            <person name="Woyke T."/>
        </authorList>
    </citation>
    <scope>NUCLEOTIDE SEQUENCE [LARGE SCALE GENOMIC DNA]</scope>
    <source>
        <strain evidence="3">CO-1-SRB</strain>
    </source>
</reference>
<feature type="domain" description="G5" evidence="2">
    <location>
        <begin position="82"/>
        <end position="162"/>
    </location>
</feature>
<proteinExistence type="predicted"/>
<dbReference type="Gene3D" id="2.20.230.10">
    <property type="entry name" value="Resuscitation-promoting factor rpfb"/>
    <property type="match status" value="1"/>
</dbReference>
<organism evidence="3 4">
    <name type="scientific">Desulfotomaculum nigrificans (strain DSM 14880 / VKM B-2319 / CO-1-SRB)</name>
    <name type="common">Desulfotomaculum carboxydivorans</name>
    <dbReference type="NCBI Taxonomy" id="868595"/>
    <lineage>
        <taxon>Bacteria</taxon>
        <taxon>Bacillati</taxon>
        <taxon>Bacillota</taxon>
        <taxon>Clostridia</taxon>
        <taxon>Eubacteriales</taxon>
        <taxon>Desulfotomaculaceae</taxon>
        <taxon>Desulfotomaculum</taxon>
    </lineage>
</organism>
<dbReference type="PANTHER" id="PTHR39160">
    <property type="entry name" value="CELL WALL-BINDING PROTEIN YOCH"/>
    <property type="match status" value="1"/>
</dbReference>
<dbReference type="KEGG" id="dca:Desca_0051"/>
<name>F6B3Z1_DESCC</name>
<evidence type="ECO:0000256" key="1">
    <source>
        <dbReference type="ARBA" id="ARBA00022729"/>
    </source>
</evidence>
<dbReference type="InterPro" id="IPR010611">
    <property type="entry name" value="3D_dom"/>
</dbReference>
<dbReference type="Proteomes" id="UP000009226">
    <property type="component" value="Chromosome"/>
</dbReference>
<sequence length="279" mass="30733">MWHEVACRLLLGVLVAGAVFLLGCMVWGKNVTVIADGRIYPLLQFQGTVADSLDKANVTLRRADIVNAPLNSPVVDGQRIRVARVEEEILISDQMVKFQTEKRWDPGLYPGQQKVVQKGTCGLTRNYIRVIYHDGQEVKRETIKKEMVRKSRPLILAYGARVTVSRGQVRPSRAYATRAAEAAALAQPIGNGRVVTAVATAYTHTGNRTATGIRPYVGVVAVDPRVIPLGTKLYVEGYGPAIAADTGGDIEGNRIDVFFDSRQQAMNWGRRQVKVHILK</sequence>
<dbReference type="InterPro" id="IPR051933">
    <property type="entry name" value="Resuscitation_pf_RpfB"/>
</dbReference>
<evidence type="ECO:0000259" key="2">
    <source>
        <dbReference type="PROSITE" id="PS51109"/>
    </source>
</evidence>
<dbReference type="GO" id="GO:0004553">
    <property type="term" value="F:hydrolase activity, hydrolyzing O-glycosyl compounds"/>
    <property type="evidence" value="ECO:0007669"/>
    <property type="project" value="InterPro"/>
</dbReference>
<dbReference type="SUPFAM" id="SSF50685">
    <property type="entry name" value="Barwin-like endoglucanases"/>
    <property type="match status" value="1"/>
</dbReference>
<dbReference type="InterPro" id="IPR007137">
    <property type="entry name" value="DUF348"/>
</dbReference>
<dbReference type="EMBL" id="CP002736">
    <property type="protein sequence ID" value="AEF92956.1"/>
    <property type="molecule type" value="Genomic_DNA"/>
</dbReference>
<protein>
    <submittedName>
        <fullName evidence="3">3D domain-containing protein</fullName>
    </submittedName>
</protein>
<dbReference type="InterPro" id="IPR011098">
    <property type="entry name" value="G5_dom"/>
</dbReference>
<dbReference type="CDD" id="cd22786">
    <property type="entry name" value="DPBB_YuiC-like"/>
    <property type="match status" value="1"/>
</dbReference>
<dbReference type="Gene3D" id="2.40.40.10">
    <property type="entry name" value="RlpA-like domain"/>
    <property type="match status" value="1"/>
</dbReference>
<dbReference type="PROSITE" id="PS51109">
    <property type="entry name" value="G5"/>
    <property type="match status" value="1"/>
</dbReference>
<dbReference type="Pfam" id="PF03990">
    <property type="entry name" value="DUF348"/>
    <property type="match status" value="1"/>
</dbReference>
<dbReference type="AlphaFoldDB" id="F6B3Z1"/>
<dbReference type="Pfam" id="PF06725">
    <property type="entry name" value="3D"/>
    <property type="match status" value="1"/>
</dbReference>
<gene>
    <name evidence="3" type="ordered locus">Desca_0051</name>
</gene>
<dbReference type="PANTHER" id="PTHR39160:SF4">
    <property type="entry name" value="RESUSCITATION-PROMOTING FACTOR RPFB"/>
    <property type="match status" value="1"/>
</dbReference>
<dbReference type="eggNOG" id="COG3584">
    <property type="taxonomic scope" value="Bacteria"/>
</dbReference>
<accession>F6B3Z1</accession>
<dbReference type="Pfam" id="PF07501">
    <property type="entry name" value="G5"/>
    <property type="match status" value="1"/>
</dbReference>
<dbReference type="SMART" id="SM01208">
    <property type="entry name" value="G5"/>
    <property type="match status" value="1"/>
</dbReference>
<dbReference type="GO" id="GO:0019867">
    <property type="term" value="C:outer membrane"/>
    <property type="evidence" value="ECO:0007669"/>
    <property type="project" value="InterPro"/>
</dbReference>
<evidence type="ECO:0000313" key="4">
    <source>
        <dbReference type="Proteomes" id="UP000009226"/>
    </source>
</evidence>
<dbReference type="STRING" id="868595.Desca_0051"/>
<dbReference type="InterPro" id="IPR036908">
    <property type="entry name" value="RlpA-like_sf"/>
</dbReference>
<keyword evidence="4" id="KW-1185">Reference proteome</keyword>
<dbReference type="GO" id="GO:0009254">
    <property type="term" value="P:peptidoglycan turnover"/>
    <property type="evidence" value="ECO:0007669"/>
    <property type="project" value="InterPro"/>
</dbReference>
<keyword evidence="1" id="KW-0732">Signal</keyword>
<dbReference type="HOGENOM" id="CLU_036884_0_0_9"/>
<evidence type="ECO:0000313" key="3">
    <source>
        <dbReference type="EMBL" id="AEF92956.1"/>
    </source>
</evidence>